<dbReference type="Pfam" id="PF01186">
    <property type="entry name" value="Lysyl_oxidase"/>
    <property type="match status" value="1"/>
</dbReference>
<gene>
    <name evidence="3" type="ORF">AKAME5_001973500</name>
</gene>
<feature type="compositionally biased region" description="Low complexity" evidence="2">
    <location>
        <begin position="68"/>
        <end position="79"/>
    </location>
</feature>
<evidence type="ECO:0000313" key="3">
    <source>
        <dbReference type="EMBL" id="GLD68422.1"/>
    </source>
</evidence>
<dbReference type="GO" id="GO:0004720">
    <property type="term" value="F:protein-lysine 6-oxidase activity"/>
    <property type="evidence" value="ECO:0007669"/>
    <property type="project" value="UniProtKB-UniRule"/>
</dbReference>
<dbReference type="EMBL" id="BRZM01000134">
    <property type="protein sequence ID" value="GLD68422.1"/>
    <property type="molecule type" value="Genomic_DNA"/>
</dbReference>
<comment type="subcellular location">
    <subcellularLocation>
        <location evidence="1">Secreted</location>
        <location evidence="1">Extracellular space</location>
    </subcellularLocation>
</comment>
<comment type="function">
    <text evidence="1">Mediates the post-translational oxidative deamination of lysine residues on target proteins leading to the formation of deaminated lysine (allysine).</text>
</comment>
<evidence type="ECO:0000313" key="4">
    <source>
        <dbReference type="Proteomes" id="UP001279410"/>
    </source>
</evidence>
<name>A0AAD3NAR3_LATJO</name>
<reference evidence="3" key="1">
    <citation type="submission" date="2022-08" db="EMBL/GenBank/DDBJ databases">
        <title>Genome sequencing of akame (Lates japonicus).</title>
        <authorList>
            <person name="Hashiguchi Y."/>
            <person name="Takahashi H."/>
        </authorList>
    </citation>
    <scope>NUCLEOTIDE SEQUENCE</scope>
    <source>
        <strain evidence="3">Kochi</strain>
    </source>
</reference>
<keyword evidence="4" id="KW-1185">Reference proteome</keyword>
<keyword evidence="1" id="KW-0479">Metal-binding</keyword>
<comment type="PTM">
    <text evidence="1">The lysine tyrosylquinone cross-link (LTQ) is generated by condensation of the epsilon-amino group of a lysine with a topaquinone produced by oxidation of tyrosine.</text>
</comment>
<accession>A0AAD3NAR3</accession>
<comment type="similarity">
    <text evidence="1">Belongs to the lysyl oxidase family.</text>
</comment>
<feature type="region of interest" description="Disordered" evidence="2">
    <location>
        <begin position="175"/>
        <end position="210"/>
    </location>
</feature>
<comment type="cofactor">
    <cofactor evidence="1">
        <name>Cu cation</name>
        <dbReference type="ChEBI" id="CHEBI:23378"/>
    </cofactor>
</comment>
<dbReference type="GO" id="GO:0005615">
    <property type="term" value="C:extracellular space"/>
    <property type="evidence" value="ECO:0007669"/>
    <property type="project" value="UniProtKB-UniRule"/>
</dbReference>
<evidence type="ECO:0000256" key="1">
    <source>
        <dbReference type="RuleBase" id="RU367046"/>
    </source>
</evidence>
<feature type="compositionally biased region" description="Polar residues" evidence="2">
    <location>
        <begin position="175"/>
        <end position="187"/>
    </location>
</feature>
<protein>
    <recommendedName>
        <fullName evidence="1">Lysyl oxidase homolog</fullName>
        <ecNumber evidence="1">1.4.3.13</ecNumber>
    </recommendedName>
</protein>
<comment type="caution">
    <text evidence="3">The sequence shown here is derived from an EMBL/GenBank/DDBJ whole genome shotgun (WGS) entry which is preliminary data.</text>
</comment>
<dbReference type="GO" id="GO:0005507">
    <property type="term" value="F:copper ion binding"/>
    <property type="evidence" value="ECO:0007669"/>
    <property type="project" value="UniProtKB-UniRule"/>
</dbReference>
<proteinExistence type="inferred from homology"/>
<organism evidence="3 4">
    <name type="scientific">Lates japonicus</name>
    <name type="common">Japanese lates</name>
    <dbReference type="NCBI Taxonomy" id="270547"/>
    <lineage>
        <taxon>Eukaryota</taxon>
        <taxon>Metazoa</taxon>
        <taxon>Chordata</taxon>
        <taxon>Craniata</taxon>
        <taxon>Vertebrata</taxon>
        <taxon>Euteleostomi</taxon>
        <taxon>Actinopterygii</taxon>
        <taxon>Neopterygii</taxon>
        <taxon>Teleostei</taxon>
        <taxon>Neoteleostei</taxon>
        <taxon>Acanthomorphata</taxon>
        <taxon>Carangaria</taxon>
        <taxon>Carangaria incertae sedis</taxon>
        <taxon>Centropomidae</taxon>
        <taxon>Lates</taxon>
    </lineage>
</organism>
<sequence length="245" mass="26582">MVSASISALCILSAQREGAASHKPNKALDRIVTVNTASAKRKGNDTSLPRLTASRAPRSQQHRGNYARWRVSGGRSSSSSRRRPAATGPVYQTGGHDDPDPGRRPGNGYGTSYHQNGPYIRSPAEVSSEGEEPGTADFLPSKPPRACLGGRLFVVHQSLPQHGRVQACNERLDRSLNSGRRGSQGQLLSGGHFPDPGYYRRASTSHTQGLSPGCYDTYNADIGTVRIDITDALHLEKYIRRSENY</sequence>
<keyword evidence="1" id="KW-0964">Secreted</keyword>
<evidence type="ECO:0000256" key="2">
    <source>
        <dbReference type="SAM" id="MobiDB-lite"/>
    </source>
</evidence>
<keyword evidence="1" id="KW-0186">Copper</keyword>
<comment type="catalytic activity">
    <reaction evidence="1">
        <text>L-lysyl-[protein] + O2 + H2O = (S)-2-amino-6-oxohexanoyl-[protein] + H2O2 + NH4(+)</text>
        <dbReference type="Rhea" id="RHEA:24544"/>
        <dbReference type="Rhea" id="RHEA-COMP:9752"/>
        <dbReference type="Rhea" id="RHEA-COMP:12448"/>
        <dbReference type="ChEBI" id="CHEBI:15377"/>
        <dbReference type="ChEBI" id="CHEBI:15379"/>
        <dbReference type="ChEBI" id="CHEBI:16240"/>
        <dbReference type="ChEBI" id="CHEBI:28938"/>
        <dbReference type="ChEBI" id="CHEBI:29969"/>
        <dbReference type="ChEBI" id="CHEBI:131803"/>
        <dbReference type="EC" id="1.4.3.13"/>
    </reaction>
</comment>
<dbReference type="EC" id="1.4.3.13" evidence="1"/>
<keyword evidence="1" id="KW-0886">LTQ</keyword>
<feature type="region of interest" description="Disordered" evidence="2">
    <location>
        <begin position="34"/>
        <end position="142"/>
    </location>
</feature>
<keyword evidence="1" id="KW-0560">Oxidoreductase</keyword>
<dbReference type="AlphaFoldDB" id="A0AAD3NAR3"/>
<keyword evidence="1" id="KW-0801">TPQ</keyword>
<dbReference type="Proteomes" id="UP001279410">
    <property type="component" value="Unassembled WGS sequence"/>
</dbReference>
<dbReference type="InterPro" id="IPR001695">
    <property type="entry name" value="Lysyl_oxidase"/>
</dbReference>